<dbReference type="Proteomes" id="UP000284557">
    <property type="component" value="Unassembled WGS sequence"/>
</dbReference>
<evidence type="ECO:0000313" key="1">
    <source>
        <dbReference type="EMBL" id="RIT36900.1"/>
    </source>
</evidence>
<proteinExistence type="predicted"/>
<evidence type="ECO:0000313" key="2">
    <source>
        <dbReference type="Proteomes" id="UP000284557"/>
    </source>
</evidence>
<sequence>MGVELEVGGDQHRIADVVADVDAGADHLYLKRDMSIDGVEIVTHPMTLTWARRFPFPEMLRRLERGCFVDGGDKEYGLHVHVARNAFRRDGKQSAAHQMLWLLFMYRNSAELEKLARRKSDRWARFGQPMPGELARKAKVVECNDRYVAVNCNNKKTYELRFFKSTLNVQEFYAALEFADASVRYTRDVNVRDVLHGKAITWPHFAAWVAQRKYPNLLAEMNRSV</sequence>
<organism evidence="1 2">
    <name type="scientific">Mycobacteroides abscessus</name>
    <dbReference type="NCBI Taxonomy" id="36809"/>
    <lineage>
        <taxon>Bacteria</taxon>
        <taxon>Bacillati</taxon>
        <taxon>Actinomycetota</taxon>
        <taxon>Actinomycetes</taxon>
        <taxon>Mycobacteriales</taxon>
        <taxon>Mycobacteriaceae</taxon>
        <taxon>Mycobacteroides</taxon>
    </lineage>
</organism>
<comment type="caution">
    <text evidence="1">The sequence shown here is derived from an EMBL/GenBank/DDBJ whole genome shotgun (WGS) entry which is preliminary data.</text>
</comment>
<protein>
    <submittedName>
        <fullName evidence="1">Amidoligase enzyme</fullName>
    </submittedName>
</protein>
<name>A0ABD7HM49_9MYCO</name>
<gene>
    <name evidence="1" type="ORF">D2E76_16770</name>
</gene>
<reference evidence="1 2" key="1">
    <citation type="submission" date="2018-08" db="EMBL/GenBank/DDBJ databases">
        <title>Linezolid Resistance in Mycobacterium abscessus: MIC Distribution and Comprehensive Investigation of Resistance Mechanisms.</title>
        <authorList>
            <person name="Ye M."/>
            <person name="Xu L."/>
            <person name="Zou Y."/>
            <person name="Li B."/>
            <person name="Guo Q."/>
            <person name="Zhang Y."/>
            <person name="Zhan M."/>
            <person name="Xu B."/>
            <person name="Yu F."/>
            <person name="Zhang Z."/>
            <person name="Chu H."/>
        </authorList>
    </citation>
    <scope>NUCLEOTIDE SEQUENCE [LARGE SCALE GENOMIC DNA]</scope>
    <source>
        <strain evidence="1 2">G143</strain>
    </source>
</reference>
<accession>A0ABD7HM49</accession>
<dbReference type="EMBL" id="QXBN01000012">
    <property type="protein sequence ID" value="RIT36900.1"/>
    <property type="molecule type" value="Genomic_DNA"/>
</dbReference>
<dbReference type="AlphaFoldDB" id="A0ABD7HM49"/>